<evidence type="ECO:0000256" key="3">
    <source>
        <dbReference type="ARBA" id="ARBA00022679"/>
    </source>
</evidence>
<dbReference type="Proteomes" id="UP000694892">
    <property type="component" value="Chromosome 8S"/>
</dbReference>
<dbReference type="OMA" id="TINYWAP"/>
<feature type="binding site" evidence="7">
    <location>
        <position position="204"/>
    </location>
    <ligand>
        <name>ATP</name>
        <dbReference type="ChEBI" id="CHEBI:30616"/>
    </ligand>
</feature>
<dbReference type="InterPro" id="IPR000719">
    <property type="entry name" value="Prot_kinase_dom"/>
</dbReference>
<dbReference type="InterPro" id="IPR017441">
    <property type="entry name" value="Protein_kinase_ATP_BS"/>
</dbReference>
<evidence type="ECO:0000256" key="1">
    <source>
        <dbReference type="ARBA" id="ARBA00022527"/>
    </source>
</evidence>
<organism evidence="12 13">
    <name type="scientific">Xenopus laevis</name>
    <name type="common">African clawed frog</name>
    <dbReference type="NCBI Taxonomy" id="8355"/>
    <lineage>
        <taxon>Eukaryota</taxon>
        <taxon>Metazoa</taxon>
        <taxon>Chordata</taxon>
        <taxon>Craniata</taxon>
        <taxon>Vertebrata</taxon>
        <taxon>Euteleostomi</taxon>
        <taxon>Amphibia</taxon>
        <taxon>Batrachia</taxon>
        <taxon>Anura</taxon>
        <taxon>Pipoidea</taxon>
        <taxon>Pipidae</taxon>
        <taxon>Xenopodinae</taxon>
        <taxon>Xenopus</taxon>
        <taxon>Xenopus</taxon>
    </lineage>
</organism>
<keyword evidence="4 7" id="KW-0547">Nucleotide-binding</keyword>
<dbReference type="EMBL" id="CM004481">
    <property type="protein sequence ID" value="OCT64890.1"/>
    <property type="molecule type" value="Genomic_DNA"/>
</dbReference>
<keyword evidence="3" id="KW-0808">Transferase</keyword>
<protein>
    <submittedName>
        <fullName evidence="12">Uncharacterized protein</fullName>
    </submittedName>
</protein>
<name>A0A974C2U5_XENLA</name>
<feature type="domain" description="Protein kinase" evidence="10">
    <location>
        <begin position="175"/>
        <end position="433"/>
    </location>
</feature>
<reference evidence="13" key="1">
    <citation type="journal article" date="2016" name="Nature">
        <title>Genome evolution in the allotetraploid frog Xenopus laevis.</title>
        <authorList>
            <person name="Session A.M."/>
            <person name="Uno Y."/>
            <person name="Kwon T."/>
            <person name="Chapman J.A."/>
            <person name="Toyoda A."/>
            <person name="Takahashi S."/>
            <person name="Fukui A."/>
            <person name="Hikosaka A."/>
            <person name="Suzuki A."/>
            <person name="Kondo M."/>
            <person name="van Heeringen S.J."/>
            <person name="Quigley I."/>
            <person name="Heinz S."/>
            <person name="Ogino H."/>
            <person name="Ochi H."/>
            <person name="Hellsten U."/>
            <person name="Lyons J.B."/>
            <person name="Simakov O."/>
            <person name="Putnam N."/>
            <person name="Stites J."/>
            <person name="Kuroki Y."/>
            <person name="Tanaka T."/>
            <person name="Michiue T."/>
            <person name="Watanabe M."/>
            <person name="Bogdanovic O."/>
            <person name="Lister R."/>
            <person name="Georgiou G."/>
            <person name="Paranjpe S.S."/>
            <person name="van Kruijsbergen I."/>
            <person name="Shu S."/>
            <person name="Carlson J."/>
            <person name="Kinoshita T."/>
            <person name="Ohta Y."/>
            <person name="Mawaribuchi S."/>
            <person name="Jenkins J."/>
            <person name="Grimwood J."/>
            <person name="Schmutz J."/>
            <person name="Mitros T."/>
            <person name="Mozaffari S.V."/>
            <person name="Suzuki Y."/>
            <person name="Haramoto Y."/>
            <person name="Yamamoto T.S."/>
            <person name="Takagi C."/>
            <person name="Heald R."/>
            <person name="Miller K."/>
            <person name="Haudenschild C."/>
            <person name="Kitzman J."/>
            <person name="Nakayama T."/>
            <person name="Izutsu Y."/>
            <person name="Robert J."/>
            <person name="Fortriede J."/>
            <person name="Burns K."/>
            <person name="Lotay V."/>
            <person name="Karimi K."/>
            <person name="Yasuoka Y."/>
            <person name="Dichmann D.S."/>
            <person name="Flajnik M.F."/>
            <person name="Houston D.W."/>
            <person name="Shendure J."/>
            <person name="DuPasquier L."/>
            <person name="Vize P.D."/>
            <person name="Zorn A.M."/>
            <person name="Ito M."/>
            <person name="Marcotte E.M."/>
            <person name="Wallingford J.B."/>
            <person name="Ito Y."/>
            <person name="Asashima M."/>
            <person name="Ueno N."/>
            <person name="Matsuda Y."/>
            <person name="Veenstra G.J."/>
            <person name="Fujiyama A."/>
            <person name="Harland R.M."/>
            <person name="Taira M."/>
            <person name="Rokhsar D.S."/>
        </authorList>
    </citation>
    <scope>NUCLEOTIDE SEQUENCE [LARGE SCALE GENOMIC DNA]</scope>
    <source>
        <strain evidence="13">J</strain>
    </source>
</reference>
<keyword evidence="1 8" id="KW-0723">Serine/threonine-protein kinase</keyword>
<proteinExistence type="inferred from homology"/>
<dbReference type="InterPro" id="IPR011009">
    <property type="entry name" value="Kinase-like_dom_sf"/>
</dbReference>
<gene>
    <name evidence="12" type="ORF">XELAEV_18041127mg</name>
</gene>
<dbReference type="PROSITE" id="PS00107">
    <property type="entry name" value="PROTEIN_KINASE_ATP"/>
    <property type="match status" value="1"/>
</dbReference>
<evidence type="ECO:0000256" key="8">
    <source>
        <dbReference type="RuleBase" id="RU000304"/>
    </source>
</evidence>
<evidence type="ECO:0000256" key="7">
    <source>
        <dbReference type="PROSITE-ProRule" id="PRU10141"/>
    </source>
</evidence>
<dbReference type="GO" id="GO:0005524">
    <property type="term" value="F:ATP binding"/>
    <property type="evidence" value="ECO:0007669"/>
    <property type="project" value="UniProtKB-UniRule"/>
</dbReference>
<dbReference type="SUPFAM" id="SSF56112">
    <property type="entry name" value="Protein kinase-like (PK-like)"/>
    <property type="match status" value="1"/>
</dbReference>
<evidence type="ECO:0000313" key="13">
    <source>
        <dbReference type="Proteomes" id="UP000694892"/>
    </source>
</evidence>
<dbReference type="PANTHER" id="PTHR24351">
    <property type="entry name" value="RIBOSOMAL PROTEIN S6 KINASE"/>
    <property type="match status" value="1"/>
</dbReference>
<dbReference type="FunFam" id="1.10.510.10:FF:000210">
    <property type="entry name" value="Non-specific serine/threonine protein kinase"/>
    <property type="match status" value="1"/>
</dbReference>
<accession>A0A974C2U5</accession>
<dbReference type="Pfam" id="PF00069">
    <property type="entry name" value="Pkinase"/>
    <property type="match status" value="1"/>
</dbReference>
<evidence type="ECO:0000259" key="11">
    <source>
        <dbReference type="PROSITE" id="PS51285"/>
    </source>
</evidence>
<dbReference type="InterPro" id="IPR000961">
    <property type="entry name" value="AGC-kinase_C"/>
</dbReference>
<evidence type="ECO:0000256" key="9">
    <source>
        <dbReference type="SAM" id="MobiDB-lite"/>
    </source>
</evidence>
<evidence type="ECO:0000256" key="5">
    <source>
        <dbReference type="ARBA" id="ARBA00022777"/>
    </source>
</evidence>
<dbReference type="GO" id="GO:0004674">
    <property type="term" value="F:protein serine/threonine kinase activity"/>
    <property type="evidence" value="ECO:0007669"/>
    <property type="project" value="UniProtKB-KW"/>
</dbReference>
<dbReference type="Gene3D" id="3.30.200.20">
    <property type="entry name" value="Phosphorylase Kinase, domain 1"/>
    <property type="match status" value="1"/>
</dbReference>
<keyword evidence="6 7" id="KW-0067">ATP-binding</keyword>
<feature type="domain" description="AGC-kinase C-terminal" evidence="11">
    <location>
        <begin position="434"/>
        <end position="493"/>
    </location>
</feature>
<dbReference type="PROSITE" id="PS50011">
    <property type="entry name" value="PROTEIN_KINASE_DOM"/>
    <property type="match status" value="1"/>
</dbReference>
<dbReference type="PROSITE" id="PS51285">
    <property type="entry name" value="AGC_KINASE_CTER"/>
    <property type="match status" value="1"/>
</dbReference>
<dbReference type="FunFam" id="3.30.200.20:FF:000474">
    <property type="entry name" value="Serine/threonine-protein kinase N2-like"/>
    <property type="match status" value="1"/>
</dbReference>
<dbReference type="AlphaFoldDB" id="A0A974C2U5"/>
<sequence length="493" mass="55696">MLKKIRNCCGAICSLFQCKKKKKKEPIICNLQTPEQLLPGPQMKTPEAGKEIETQAIVEPLDTVEKNVVTSEVDAADEEVSSASEYFSAKSLNLQEEPDSEELDTTRSEEDLPEDSLIQRVNRMFNRPPPEYPLLSACSAQTKALAEKAEPGVSSVFQERPGSAHQTSFTTISDFKVYGFLGSGCFGEVFQAQHKKTGKMVAIKRIDKEEYFEEEMVKNVFVERDILRLARKTRCPFLVSSFCAFQSEHHAFLAMEFAVGGSLASLLETGALTQESTLFYAACIVLGIKFLHDRGIIHRDLKPANVLIDSAGYAKLADFGICKTGIDDKSKIYELCGDMFYTAPEVLRGEGYNWTVDWWIFGITIYQMAVAKLPFTGDDEELFNKILYTEPDYPSDLDSSTISVIQALLDKDPRFRLGSEIDDGEEVQRCSYFKSIDWNALWNKQLKAPFKPSQTFKTDGNEEGFKFAERNWTVDQDVQEAFRNFDELPEEYS</sequence>
<keyword evidence="2" id="KW-0597">Phosphoprotein</keyword>
<evidence type="ECO:0000259" key="10">
    <source>
        <dbReference type="PROSITE" id="PS50011"/>
    </source>
</evidence>
<comment type="similarity">
    <text evidence="8">Belongs to the protein kinase superfamily.</text>
</comment>
<dbReference type="PROSITE" id="PS00108">
    <property type="entry name" value="PROTEIN_KINASE_ST"/>
    <property type="match status" value="1"/>
</dbReference>
<keyword evidence="5" id="KW-0418">Kinase</keyword>
<dbReference type="SMART" id="SM00220">
    <property type="entry name" value="S_TKc"/>
    <property type="match status" value="1"/>
</dbReference>
<dbReference type="InterPro" id="IPR008271">
    <property type="entry name" value="Ser/Thr_kinase_AS"/>
</dbReference>
<evidence type="ECO:0000256" key="2">
    <source>
        <dbReference type="ARBA" id="ARBA00022553"/>
    </source>
</evidence>
<evidence type="ECO:0000256" key="6">
    <source>
        <dbReference type="ARBA" id="ARBA00022840"/>
    </source>
</evidence>
<evidence type="ECO:0000256" key="4">
    <source>
        <dbReference type="ARBA" id="ARBA00022741"/>
    </source>
</evidence>
<evidence type="ECO:0000313" key="12">
    <source>
        <dbReference type="EMBL" id="OCT64890.1"/>
    </source>
</evidence>
<dbReference type="Gene3D" id="1.10.510.10">
    <property type="entry name" value="Transferase(Phosphotransferase) domain 1"/>
    <property type="match status" value="1"/>
</dbReference>
<feature type="region of interest" description="Disordered" evidence="9">
    <location>
        <begin position="87"/>
        <end position="112"/>
    </location>
</feature>